<dbReference type="Pfam" id="PF13401">
    <property type="entry name" value="AAA_22"/>
    <property type="match status" value="1"/>
</dbReference>
<dbReference type="InterPro" id="IPR008984">
    <property type="entry name" value="SMAD_FHA_dom_sf"/>
</dbReference>
<reference evidence="3 4" key="1">
    <citation type="submission" date="2012-11" db="EMBL/GenBank/DDBJ databases">
        <title>Genome assembly of Thiorhodococcus sp. AK35.</title>
        <authorList>
            <person name="Nupur N."/>
            <person name="Khatri I."/>
            <person name="Subramanian S."/>
            <person name="Pinnaka A."/>
        </authorList>
    </citation>
    <scope>NUCLEOTIDE SEQUENCE [LARGE SCALE GENOMIC DNA]</scope>
    <source>
        <strain evidence="3 4">AK35</strain>
    </source>
</reference>
<evidence type="ECO:0000313" key="3">
    <source>
        <dbReference type="EMBL" id="EXJ14536.1"/>
    </source>
</evidence>
<dbReference type="PANTHER" id="PTHR35894:SF1">
    <property type="entry name" value="PHOSPHORIBULOKINASE _ URIDINE KINASE FAMILY"/>
    <property type="match status" value="1"/>
</dbReference>
<evidence type="ECO:0000256" key="1">
    <source>
        <dbReference type="SAM" id="MobiDB-lite"/>
    </source>
</evidence>
<dbReference type="STRING" id="1249627.D779_2677"/>
<sequence>MASATSSSQTELSTQARIATIGKLNYLDFFGLATPPFRNTSGIADLFLNGQLSAAQSRLDSVLNGREGGIIVMNGAPGSGKTTLANHVADRRKDRDRVAKINRTLLAEDEFLQILLHAFDIPSENLTPKQSLERFDTFLRKRERQKKRVILVIDEAQNLKPGVLDMLPHLLRAEDDNRPALFIILIGQDAFEHTLVMHGSRQLKEMILYQTYLTKLNSGDTAGYIQHQLNAAGLTQENPLSERAMLRIHQLTGGSMRLINTLCDFVLFNASMGRIRRITPDLVQTTFNALQWEPSSDGQTDKDASKPATADNQPRLVLEFRDNTPFPLDKESVTIGRATDNDICIRDLRISRHHARLTTSRQGISVEDLESTNGVYVNRVRIKVRLLQDGDLIALDEHRMRFLNPQGTRG</sequence>
<dbReference type="eggNOG" id="COG3267">
    <property type="taxonomic scope" value="Bacteria"/>
</dbReference>
<dbReference type="InterPro" id="IPR003593">
    <property type="entry name" value="AAA+_ATPase"/>
</dbReference>
<dbReference type="CDD" id="cd00060">
    <property type="entry name" value="FHA"/>
    <property type="match status" value="1"/>
</dbReference>
<dbReference type="InterPro" id="IPR049945">
    <property type="entry name" value="AAA_22"/>
</dbReference>
<dbReference type="RefSeq" id="WP_043754972.1">
    <property type="nucleotide sequence ID" value="NZ_AONC01000040.1"/>
</dbReference>
<dbReference type="SUPFAM" id="SSF52540">
    <property type="entry name" value="P-loop containing nucleoside triphosphate hydrolases"/>
    <property type="match status" value="1"/>
</dbReference>
<keyword evidence="4" id="KW-1185">Reference proteome</keyword>
<gene>
    <name evidence="3" type="ORF">D779_2677</name>
</gene>
<accession>W9VC35</accession>
<feature type="domain" description="FHA" evidence="2">
    <location>
        <begin position="333"/>
        <end position="382"/>
    </location>
</feature>
<dbReference type="CDD" id="cd00009">
    <property type="entry name" value="AAA"/>
    <property type="match status" value="1"/>
</dbReference>
<dbReference type="InterPro" id="IPR000253">
    <property type="entry name" value="FHA_dom"/>
</dbReference>
<name>W9VC35_9GAMM</name>
<evidence type="ECO:0000313" key="4">
    <source>
        <dbReference type="Proteomes" id="UP000019460"/>
    </source>
</evidence>
<dbReference type="SUPFAM" id="SSF49879">
    <property type="entry name" value="SMAD/FHA domain"/>
    <property type="match status" value="1"/>
</dbReference>
<dbReference type="InterPro" id="IPR052026">
    <property type="entry name" value="ExeA_AAA_ATPase_DNA-bind"/>
</dbReference>
<proteinExistence type="predicted"/>
<dbReference type="GO" id="GO:0016887">
    <property type="term" value="F:ATP hydrolysis activity"/>
    <property type="evidence" value="ECO:0007669"/>
    <property type="project" value="InterPro"/>
</dbReference>
<dbReference type="InterPro" id="IPR027417">
    <property type="entry name" value="P-loop_NTPase"/>
</dbReference>
<dbReference type="SMART" id="SM00240">
    <property type="entry name" value="FHA"/>
    <property type="match status" value="1"/>
</dbReference>
<dbReference type="PANTHER" id="PTHR35894">
    <property type="entry name" value="GENERAL SECRETION PATHWAY PROTEIN A-RELATED"/>
    <property type="match status" value="1"/>
</dbReference>
<dbReference type="eggNOG" id="COG1716">
    <property type="taxonomic scope" value="Bacteria"/>
</dbReference>
<dbReference type="PROSITE" id="PS50006">
    <property type="entry name" value="FHA_DOMAIN"/>
    <property type="match status" value="1"/>
</dbReference>
<comment type="caution">
    <text evidence="3">The sequence shown here is derived from an EMBL/GenBank/DDBJ whole genome shotgun (WGS) entry which is preliminary data.</text>
</comment>
<dbReference type="SMART" id="SM00382">
    <property type="entry name" value="AAA"/>
    <property type="match status" value="1"/>
</dbReference>
<dbReference type="Pfam" id="PF00498">
    <property type="entry name" value="FHA"/>
    <property type="match status" value="1"/>
</dbReference>
<organism evidence="3 4">
    <name type="scientific">Imhoffiella purpurea</name>
    <dbReference type="NCBI Taxonomy" id="1249627"/>
    <lineage>
        <taxon>Bacteria</taxon>
        <taxon>Pseudomonadati</taxon>
        <taxon>Pseudomonadota</taxon>
        <taxon>Gammaproteobacteria</taxon>
        <taxon>Chromatiales</taxon>
        <taxon>Chromatiaceae</taxon>
        <taxon>Imhoffiella</taxon>
    </lineage>
</organism>
<dbReference type="AlphaFoldDB" id="W9VC35"/>
<feature type="region of interest" description="Disordered" evidence="1">
    <location>
        <begin position="293"/>
        <end position="312"/>
    </location>
</feature>
<dbReference type="Gene3D" id="3.40.50.300">
    <property type="entry name" value="P-loop containing nucleotide triphosphate hydrolases"/>
    <property type="match status" value="1"/>
</dbReference>
<dbReference type="Gene3D" id="2.60.200.20">
    <property type="match status" value="1"/>
</dbReference>
<evidence type="ECO:0000259" key="2">
    <source>
        <dbReference type="PROSITE" id="PS50006"/>
    </source>
</evidence>
<protein>
    <submittedName>
        <fullName evidence="3">General secretion pathway protein A</fullName>
    </submittedName>
</protein>
<dbReference type="Proteomes" id="UP000019460">
    <property type="component" value="Unassembled WGS sequence"/>
</dbReference>
<dbReference type="EMBL" id="AONC01000040">
    <property type="protein sequence ID" value="EXJ14536.1"/>
    <property type="molecule type" value="Genomic_DNA"/>
</dbReference>